<protein>
    <recommendedName>
        <fullName evidence="1">Sugar fermentation stimulation protein homolog</fullName>
    </recommendedName>
</protein>
<reference evidence="4" key="1">
    <citation type="submission" date="2022-11" db="EMBL/GenBank/DDBJ databases">
        <title>Lacrimispora xylanolytica sy1, complete genome.</title>
        <authorList>
            <person name="Choi S."/>
        </authorList>
    </citation>
    <scope>NUCLEOTIDE SEQUENCE</scope>
    <source>
        <strain evidence="4">Sy1</strain>
    </source>
</reference>
<dbReference type="EMBL" id="CP113524">
    <property type="protein sequence ID" value="WAJ23525.1"/>
    <property type="molecule type" value="Genomic_DNA"/>
</dbReference>
<sequence>MKYEHMQKGIFLSRPNRFIANVLITNKNGQEETVVCHVKNTGRCRELLIPGVTVLVQFHPEAALLGRKTQYSLIGVWKEREEGPLLINMDSQAPNQAAYEWLLSGNASLPYGKKNIETTKLVEGIQNIKREVTYGQSRFDLAFQTANPEFSAFMEVKGVTLEEDGLAMFPDAPTLRGVKHVEELVKAYEAGYEAYILFVIQMKEMTGFAPNRKTHPEFAKALQEAKRGGVHILAYDCIVTATSMTLDKAVPVLLDE</sequence>
<feature type="domain" description="Sugar fermentation stimulation protein C-terminal" evidence="2">
    <location>
        <begin position="93"/>
        <end position="241"/>
    </location>
</feature>
<evidence type="ECO:0000259" key="2">
    <source>
        <dbReference type="Pfam" id="PF03749"/>
    </source>
</evidence>
<comment type="similarity">
    <text evidence="1">Belongs to the SfsA family.</text>
</comment>
<dbReference type="InterPro" id="IPR041465">
    <property type="entry name" value="SfsA_N"/>
</dbReference>
<dbReference type="PANTHER" id="PTHR30545">
    <property type="entry name" value="SUGAR FERMENTATION STIMULATION PROTEIN A"/>
    <property type="match status" value="1"/>
</dbReference>
<dbReference type="RefSeq" id="WP_268114921.1">
    <property type="nucleotide sequence ID" value="NZ_CP113524.1"/>
</dbReference>
<accession>A0ABY7AA18</accession>
<dbReference type="Pfam" id="PF17746">
    <property type="entry name" value="SfsA_N"/>
    <property type="match status" value="1"/>
</dbReference>
<dbReference type="InterPro" id="IPR005224">
    <property type="entry name" value="SfsA"/>
</dbReference>
<proteinExistence type="inferred from homology"/>
<dbReference type="InterPro" id="IPR040452">
    <property type="entry name" value="SfsA_C"/>
</dbReference>
<dbReference type="PANTHER" id="PTHR30545:SF2">
    <property type="entry name" value="SUGAR FERMENTATION STIMULATION PROTEIN A"/>
    <property type="match status" value="1"/>
</dbReference>
<evidence type="ECO:0000313" key="4">
    <source>
        <dbReference type="EMBL" id="WAJ23525.1"/>
    </source>
</evidence>
<dbReference type="Gene3D" id="3.40.1350.60">
    <property type="match status" value="1"/>
</dbReference>
<dbReference type="HAMAP" id="MF_00095">
    <property type="entry name" value="SfsA"/>
    <property type="match status" value="1"/>
</dbReference>
<evidence type="ECO:0000256" key="1">
    <source>
        <dbReference type="HAMAP-Rule" id="MF_00095"/>
    </source>
</evidence>
<evidence type="ECO:0000259" key="3">
    <source>
        <dbReference type="Pfam" id="PF17746"/>
    </source>
</evidence>
<organism evidence="4 5">
    <name type="scientific">Lacrimispora xylanolytica</name>
    <dbReference type="NCBI Taxonomy" id="29375"/>
    <lineage>
        <taxon>Bacteria</taxon>
        <taxon>Bacillati</taxon>
        <taxon>Bacillota</taxon>
        <taxon>Clostridia</taxon>
        <taxon>Lachnospirales</taxon>
        <taxon>Lachnospiraceae</taxon>
        <taxon>Lacrimispora</taxon>
    </lineage>
</organism>
<name>A0ABY7AA18_9FIRM</name>
<evidence type="ECO:0000313" key="5">
    <source>
        <dbReference type="Proteomes" id="UP001163115"/>
    </source>
</evidence>
<feature type="domain" description="SfsA N-terminal OB" evidence="3">
    <location>
        <begin position="12"/>
        <end position="80"/>
    </location>
</feature>
<keyword evidence="5" id="KW-1185">Reference proteome</keyword>
<dbReference type="Gene3D" id="2.40.50.580">
    <property type="match status" value="1"/>
</dbReference>
<gene>
    <name evidence="1 4" type="primary">sfsA</name>
    <name evidence="4" type="ORF">OW255_18485</name>
</gene>
<dbReference type="Proteomes" id="UP001163115">
    <property type="component" value="Chromosome"/>
</dbReference>
<dbReference type="CDD" id="cd22359">
    <property type="entry name" value="SfsA-like_bacterial"/>
    <property type="match status" value="1"/>
</dbReference>
<dbReference type="Pfam" id="PF03749">
    <property type="entry name" value="SfsA"/>
    <property type="match status" value="1"/>
</dbReference>
<dbReference type="NCBIfam" id="TIGR00230">
    <property type="entry name" value="sfsA"/>
    <property type="match status" value="1"/>
</dbReference>